<dbReference type="AlphaFoldDB" id="A0A101M205"/>
<keyword evidence="1" id="KW-0496">Mitochondrion</keyword>
<comment type="caution">
    <text evidence="1">The sequence shown here is derived from an EMBL/GenBank/DDBJ whole genome shotgun (WGS) entry which is preliminary data.</text>
</comment>
<sequence>MKSTPWEAILIEPILSKCMNLGSVQERKALVIAVDSHRQSIIDSHSKPVIVHTDIPGRDPRDGTERMEQWFLPRLHLRYSRLPQMD</sequence>
<geneLocation type="mitochondrion" evidence="1"/>
<evidence type="ECO:0000313" key="1">
    <source>
        <dbReference type="EMBL" id="KUM49464.1"/>
    </source>
</evidence>
<gene>
    <name evidence="1" type="ORF">ABT39_MTgene4015</name>
</gene>
<proteinExistence type="predicted"/>
<name>A0A101M205_PICGL</name>
<dbReference type="EMBL" id="LKAM01000003">
    <property type="protein sequence ID" value="KUM49464.1"/>
    <property type="molecule type" value="Genomic_DNA"/>
</dbReference>
<accession>A0A101M205</accession>
<protein>
    <submittedName>
        <fullName evidence="1">Uncharacterized protein</fullName>
    </submittedName>
</protein>
<reference evidence="1" key="1">
    <citation type="journal article" date="2015" name="Genome Biol. Evol.">
        <title>Organellar Genomes of White Spruce (Picea glauca): Assembly and Annotation.</title>
        <authorList>
            <person name="Jackman S.D."/>
            <person name="Warren R.L."/>
            <person name="Gibb E.A."/>
            <person name="Vandervalk B.P."/>
            <person name="Mohamadi H."/>
            <person name="Chu J."/>
            <person name="Raymond A."/>
            <person name="Pleasance S."/>
            <person name="Coope R."/>
            <person name="Wildung M.R."/>
            <person name="Ritland C.E."/>
            <person name="Bousquet J."/>
            <person name="Jones S.J."/>
            <person name="Bohlmann J."/>
            <person name="Birol I."/>
        </authorList>
    </citation>
    <scope>NUCLEOTIDE SEQUENCE [LARGE SCALE GENOMIC DNA]</scope>
    <source>
        <tissue evidence="1">Flushing bud</tissue>
    </source>
</reference>
<organism evidence="1">
    <name type="scientific">Picea glauca</name>
    <name type="common">White spruce</name>
    <name type="synonym">Pinus glauca</name>
    <dbReference type="NCBI Taxonomy" id="3330"/>
    <lineage>
        <taxon>Eukaryota</taxon>
        <taxon>Viridiplantae</taxon>
        <taxon>Streptophyta</taxon>
        <taxon>Embryophyta</taxon>
        <taxon>Tracheophyta</taxon>
        <taxon>Spermatophyta</taxon>
        <taxon>Pinopsida</taxon>
        <taxon>Pinidae</taxon>
        <taxon>Conifers I</taxon>
        <taxon>Pinales</taxon>
        <taxon>Pinaceae</taxon>
        <taxon>Picea</taxon>
    </lineage>
</organism>